<evidence type="ECO:0000313" key="2">
    <source>
        <dbReference type="EMBL" id="TDC87217.1"/>
    </source>
</evidence>
<name>A0A4R4U6Z2_9ACTN</name>
<dbReference type="EMBL" id="SMKO01000272">
    <property type="protein sequence ID" value="TDC87217.1"/>
    <property type="molecule type" value="Genomic_DNA"/>
</dbReference>
<dbReference type="InterPro" id="IPR037401">
    <property type="entry name" value="SnoaL-like"/>
</dbReference>
<dbReference type="RefSeq" id="WP_132606281.1">
    <property type="nucleotide sequence ID" value="NZ_SMKO01000272.1"/>
</dbReference>
<protein>
    <recommendedName>
        <fullName evidence="1">SnoaL-like domain-containing protein</fullName>
    </recommendedName>
</protein>
<dbReference type="Gene3D" id="3.10.450.50">
    <property type="match status" value="1"/>
</dbReference>
<keyword evidence="3" id="KW-1185">Reference proteome</keyword>
<dbReference type="Proteomes" id="UP000295258">
    <property type="component" value="Unassembled WGS sequence"/>
</dbReference>
<evidence type="ECO:0000259" key="1">
    <source>
        <dbReference type="Pfam" id="PF12680"/>
    </source>
</evidence>
<dbReference type="InterPro" id="IPR032710">
    <property type="entry name" value="NTF2-like_dom_sf"/>
</dbReference>
<organism evidence="2 3">
    <name type="scientific">Nonomuraea deserti</name>
    <dbReference type="NCBI Taxonomy" id="1848322"/>
    <lineage>
        <taxon>Bacteria</taxon>
        <taxon>Bacillati</taxon>
        <taxon>Actinomycetota</taxon>
        <taxon>Actinomycetes</taxon>
        <taxon>Streptosporangiales</taxon>
        <taxon>Streptosporangiaceae</taxon>
        <taxon>Nonomuraea</taxon>
    </lineage>
</organism>
<evidence type="ECO:0000313" key="3">
    <source>
        <dbReference type="Proteomes" id="UP000295258"/>
    </source>
</evidence>
<dbReference type="SUPFAM" id="SSF54427">
    <property type="entry name" value="NTF2-like"/>
    <property type="match status" value="1"/>
</dbReference>
<sequence>MTTARDLIAEALRRLLAKDMIGYAGLWAVDGVIEFPFAPQGYPARLDGRAAVEDYLRGYPDLLDVKEITEQVVHETADPAVAVAEFEIAGVVVATGQPYTMRYVTVVTARDGEIVHCRDYWSPLAAAEAMGGLDAMTAAFTGGSAGA</sequence>
<reference evidence="2 3" key="1">
    <citation type="submission" date="2019-03" db="EMBL/GenBank/DDBJ databases">
        <title>Draft genome sequences of novel Actinobacteria.</title>
        <authorList>
            <person name="Sahin N."/>
            <person name="Ay H."/>
            <person name="Saygin H."/>
        </authorList>
    </citation>
    <scope>NUCLEOTIDE SEQUENCE [LARGE SCALE GENOMIC DNA]</scope>
    <source>
        <strain evidence="2 3">KC310</strain>
    </source>
</reference>
<comment type="caution">
    <text evidence="2">The sequence shown here is derived from an EMBL/GenBank/DDBJ whole genome shotgun (WGS) entry which is preliminary data.</text>
</comment>
<accession>A0A4R4U6Z2</accession>
<gene>
    <name evidence="2" type="ORF">E1292_46925</name>
</gene>
<dbReference type="AlphaFoldDB" id="A0A4R4U6Z2"/>
<dbReference type="Pfam" id="PF12680">
    <property type="entry name" value="SnoaL_2"/>
    <property type="match status" value="1"/>
</dbReference>
<feature type="domain" description="SnoaL-like" evidence="1">
    <location>
        <begin position="12"/>
        <end position="116"/>
    </location>
</feature>
<proteinExistence type="predicted"/>